<gene>
    <name evidence="2" type="ORF">JX265_006731</name>
</gene>
<reference evidence="2" key="1">
    <citation type="submission" date="2021-03" db="EMBL/GenBank/DDBJ databases">
        <title>Revisited historic fungal species revealed as producer of novel bioactive compounds through whole genome sequencing and comparative genomics.</title>
        <authorList>
            <person name="Vignolle G.A."/>
            <person name="Hochenegger N."/>
            <person name="Mach R.L."/>
            <person name="Mach-Aigner A.R."/>
            <person name="Javad Rahimi M."/>
            <person name="Salim K.A."/>
            <person name="Chan C.M."/>
            <person name="Lim L.B.L."/>
            <person name="Cai F."/>
            <person name="Druzhinina I.S."/>
            <person name="U'Ren J.M."/>
            <person name="Derntl C."/>
        </authorList>
    </citation>
    <scope>NUCLEOTIDE SEQUENCE</scope>
    <source>
        <strain evidence="2">TUCIM 5799</strain>
    </source>
</reference>
<evidence type="ECO:0000313" key="3">
    <source>
        <dbReference type="Proteomes" id="UP000829685"/>
    </source>
</evidence>
<evidence type="ECO:0000259" key="1">
    <source>
        <dbReference type="Pfam" id="PF06985"/>
    </source>
</evidence>
<keyword evidence="3" id="KW-1185">Reference proteome</keyword>
<feature type="domain" description="Heterokaryon incompatibility" evidence="1">
    <location>
        <begin position="22"/>
        <end position="109"/>
    </location>
</feature>
<dbReference type="Pfam" id="PF06985">
    <property type="entry name" value="HET"/>
    <property type="match status" value="1"/>
</dbReference>
<dbReference type="AlphaFoldDB" id="A0A9P9WL27"/>
<accession>A0A9P9WL27</accession>
<comment type="caution">
    <text evidence="2">The sequence shown here is derived from an EMBL/GenBank/DDBJ whole genome shotgun (WGS) entry which is preliminary data.</text>
</comment>
<dbReference type="Proteomes" id="UP000829685">
    <property type="component" value="Unassembled WGS sequence"/>
</dbReference>
<name>A0A9P9WL27_9PEZI</name>
<dbReference type="PANTHER" id="PTHR10622:SF10">
    <property type="entry name" value="HET DOMAIN-CONTAINING PROTEIN"/>
    <property type="match status" value="1"/>
</dbReference>
<evidence type="ECO:0000313" key="2">
    <source>
        <dbReference type="EMBL" id="KAI1868752.1"/>
    </source>
</evidence>
<dbReference type="InterPro" id="IPR010730">
    <property type="entry name" value="HET"/>
</dbReference>
<dbReference type="EMBL" id="JAFIMR010000016">
    <property type="protein sequence ID" value="KAI1868752.1"/>
    <property type="molecule type" value="Genomic_DNA"/>
</dbReference>
<dbReference type="PANTHER" id="PTHR10622">
    <property type="entry name" value="HET DOMAIN-CONTAINING PROTEIN"/>
    <property type="match status" value="1"/>
</dbReference>
<sequence>MRLLNVKTLRLEEYITHEVPRYSILSHRWEDQEVTFQNLTSGQYRHLRGWQKILGCCKVSRQEGFTHTWIDSCCIDKSSSAELSEAINSMFMWYQNAGVCYVYLSDVSSISDFSRSQWFTRGWSLQELIAPDVVVFLDSNWREMGSKASLMPTVSNVTGIDEGVLGSLRPRQNISDTLRQQSVASKLSWAASRTTTRIEDGAYCLLGLFDVNMPLLYGEGEKAFRRLQREIMNESDDESIFCWAFTDERFTGSFTGLLAGSPRVFKGLNDMRFDRELQGSVQNEIEISKNRVQMHVSTLGTPRSHAELLFSIRRVLDPRVSLFSTAYGEDGRDLKVFDAVISVLQCRVQLGRVVLLLVNNESGSFTRYHFDGHLYFIEDCVSLPPPQKVQILLERRRHQDAISPIPSVRMVSRVSRLGYRLWATSTAIRPDSGQKHTWWLEARGGRGFLLFENRHQPKWLSCAIFYQYEPNENHLKLHFGSVDEDFMPDDAKAAALSAEYRDIRELSQLNSRQKSGEELVLKVRMHPHWCELILVAKH</sequence>
<organism evidence="2 3">
    <name type="scientific">Neoarthrinium moseri</name>
    <dbReference type="NCBI Taxonomy" id="1658444"/>
    <lineage>
        <taxon>Eukaryota</taxon>
        <taxon>Fungi</taxon>
        <taxon>Dikarya</taxon>
        <taxon>Ascomycota</taxon>
        <taxon>Pezizomycotina</taxon>
        <taxon>Sordariomycetes</taxon>
        <taxon>Xylariomycetidae</taxon>
        <taxon>Amphisphaeriales</taxon>
        <taxon>Apiosporaceae</taxon>
        <taxon>Neoarthrinium</taxon>
    </lineage>
</organism>
<proteinExistence type="predicted"/>
<protein>
    <recommendedName>
        <fullName evidence="1">Heterokaryon incompatibility domain-containing protein</fullName>
    </recommendedName>
</protein>